<proteinExistence type="predicted"/>
<dbReference type="PIRSF" id="PIRSF006603">
    <property type="entry name" value="DinF"/>
    <property type="match status" value="1"/>
</dbReference>
<gene>
    <name evidence="8" type="ORF">HNP77_002355</name>
</gene>
<keyword evidence="6 7" id="KW-0472">Membrane</keyword>
<evidence type="ECO:0000313" key="8">
    <source>
        <dbReference type="EMBL" id="MBB5219966.1"/>
    </source>
</evidence>
<comment type="subcellular location">
    <subcellularLocation>
        <location evidence="1">Cell membrane</location>
        <topology evidence="1">Multi-pass membrane protein</topology>
    </subcellularLocation>
</comment>
<sequence>MLTDKQDFTQGHIFSKLIAFMFPILLSLVLQSLYSAADMVIVGHFGTDAGISGVNVGGNVMNLFTMFLNSITMGVTVLMGQYIGAKRYEDVNKLIGNAVAFFLLLSLVLTVGIIIFARPLAVVMQTPEEAVDLTVQYIRICGGGFIFITFYNFISSMLRGMGDSSTPLVFVAIASIVNVIGDLILVAGFKMNVAGAAIATVAAQAVSVILSFVIIKKRKMSFGFHKKYFNFGSEVPRFVKLGLPLTVQGVLTNFSFLALCAFVNRLGLAASSGYGVAQKIQLFVMLIPAALMQSMAPFVSQNVGAGNEKRARAGMLCGQILGAGIGFVIMIGVFFFGDYLAMLFTSNRQFIARAFEFLRGFAPEAVVTCILFSYLGYFNGHSKSLFVMIQGLLQTFLLRLPVSYLMSIRPDASLTGIGAAAPLATVFGIILCFIYYKRMGRSLDRK</sequence>
<keyword evidence="9" id="KW-1185">Reference proteome</keyword>
<accession>A0A840SJ98</accession>
<feature type="transmembrane region" description="Helical" evidence="7">
    <location>
        <begin position="12"/>
        <end position="34"/>
    </location>
</feature>
<name>A0A840SJ98_9SPIR</name>
<dbReference type="PANTHER" id="PTHR43549">
    <property type="entry name" value="MULTIDRUG RESISTANCE PROTEIN YPNP-RELATED"/>
    <property type="match status" value="1"/>
</dbReference>
<dbReference type="CDD" id="cd13138">
    <property type="entry name" value="MATE_yoeA_like"/>
    <property type="match status" value="1"/>
</dbReference>
<keyword evidence="5 7" id="KW-1133">Transmembrane helix</keyword>
<dbReference type="Pfam" id="PF01554">
    <property type="entry name" value="MatE"/>
    <property type="match status" value="2"/>
</dbReference>
<keyword evidence="3" id="KW-1003">Cell membrane</keyword>
<dbReference type="PANTHER" id="PTHR43549:SF3">
    <property type="entry name" value="MULTIDRUG RESISTANCE PROTEIN YPNP-RELATED"/>
    <property type="match status" value="1"/>
</dbReference>
<dbReference type="InterPro" id="IPR002528">
    <property type="entry name" value="MATE_fam"/>
</dbReference>
<evidence type="ECO:0000256" key="5">
    <source>
        <dbReference type="ARBA" id="ARBA00022989"/>
    </source>
</evidence>
<dbReference type="Proteomes" id="UP000578697">
    <property type="component" value="Unassembled WGS sequence"/>
</dbReference>
<dbReference type="InterPro" id="IPR052031">
    <property type="entry name" value="Membrane_Transporter-Flippase"/>
</dbReference>
<comment type="caution">
    <text evidence="8">The sequence shown here is derived from an EMBL/GenBank/DDBJ whole genome shotgun (WGS) entry which is preliminary data.</text>
</comment>
<feature type="transmembrane region" description="Helical" evidence="7">
    <location>
        <begin position="412"/>
        <end position="436"/>
    </location>
</feature>
<evidence type="ECO:0000256" key="6">
    <source>
        <dbReference type="ARBA" id="ARBA00023136"/>
    </source>
</evidence>
<feature type="transmembrane region" description="Helical" evidence="7">
    <location>
        <begin position="193"/>
        <end position="215"/>
    </location>
</feature>
<feature type="transmembrane region" description="Helical" evidence="7">
    <location>
        <begin position="166"/>
        <end position="187"/>
    </location>
</feature>
<evidence type="ECO:0000313" key="9">
    <source>
        <dbReference type="Proteomes" id="UP000578697"/>
    </source>
</evidence>
<dbReference type="AlphaFoldDB" id="A0A840SJ98"/>
<evidence type="ECO:0000256" key="4">
    <source>
        <dbReference type="ARBA" id="ARBA00022692"/>
    </source>
</evidence>
<dbReference type="EMBL" id="JACHFR010000004">
    <property type="protein sequence ID" value="MBB5219966.1"/>
    <property type="molecule type" value="Genomic_DNA"/>
</dbReference>
<feature type="transmembrane region" description="Helical" evidence="7">
    <location>
        <begin position="137"/>
        <end position="154"/>
    </location>
</feature>
<dbReference type="GO" id="GO:0005886">
    <property type="term" value="C:plasma membrane"/>
    <property type="evidence" value="ECO:0007669"/>
    <property type="project" value="UniProtKB-SubCell"/>
</dbReference>
<evidence type="ECO:0000256" key="3">
    <source>
        <dbReference type="ARBA" id="ARBA00022475"/>
    </source>
</evidence>
<organism evidence="8 9">
    <name type="scientific">Treponema rectale</name>
    <dbReference type="NCBI Taxonomy" id="744512"/>
    <lineage>
        <taxon>Bacteria</taxon>
        <taxon>Pseudomonadati</taxon>
        <taxon>Spirochaetota</taxon>
        <taxon>Spirochaetia</taxon>
        <taxon>Spirochaetales</taxon>
        <taxon>Treponemataceae</taxon>
        <taxon>Treponema</taxon>
    </lineage>
</organism>
<keyword evidence="4 7" id="KW-0812">Transmembrane</keyword>
<dbReference type="InterPro" id="IPR048279">
    <property type="entry name" value="MdtK-like"/>
</dbReference>
<evidence type="ECO:0000256" key="7">
    <source>
        <dbReference type="SAM" id="Phobius"/>
    </source>
</evidence>
<dbReference type="NCBIfam" id="TIGR00797">
    <property type="entry name" value="matE"/>
    <property type="match status" value="1"/>
</dbReference>
<feature type="transmembrane region" description="Helical" evidence="7">
    <location>
        <begin position="361"/>
        <end position="378"/>
    </location>
</feature>
<evidence type="ECO:0000256" key="1">
    <source>
        <dbReference type="ARBA" id="ARBA00004651"/>
    </source>
</evidence>
<feature type="transmembrane region" description="Helical" evidence="7">
    <location>
        <begin position="94"/>
        <end position="117"/>
    </location>
</feature>
<protein>
    <submittedName>
        <fullName evidence="8">Putative MATE family efflux protein</fullName>
    </submittedName>
</protein>
<feature type="transmembrane region" description="Helical" evidence="7">
    <location>
        <begin position="320"/>
        <end position="341"/>
    </location>
</feature>
<evidence type="ECO:0000256" key="2">
    <source>
        <dbReference type="ARBA" id="ARBA00022448"/>
    </source>
</evidence>
<dbReference type="GO" id="GO:0015297">
    <property type="term" value="F:antiporter activity"/>
    <property type="evidence" value="ECO:0007669"/>
    <property type="project" value="InterPro"/>
</dbReference>
<dbReference type="RefSeq" id="WP_184653563.1">
    <property type="nucleotide sequence ID" value="NZ_JACHFR010000004.1"/>
</dbReference>
<feature type="transmembrane region" description="Helical" evidence="7">
    <location>
        <begin position="385"/>
        <end position="406"/>
    </location>
</feature>
<feature type="transmembrane region" description="Helical" evidence="7">
    <location>
        <begin position="63"/>
        <end position="82"/>
    </location>
</feature>
<dbReference type="GO" id="GO:0042910">
    <property type="term" value="F:xenobiotic transmembrane transporter activity"/>
    <property type="evidence" value="ECO:0007669"/>
    <property type="project" value="InterPro"/>
</dbReference>
<keyword evidence="2" id="KW-0813">Transport</keyword>
<reference evidence="8 9" key="1">
    <citation type="submission" date="2020-08" db="EMBL/GenBank/DDBJ databases">
        <title>Genomic Encyclopedia of Type Strains, Phase IV (KMG-IV): sequencing the most valuable type-strain genomes for metagenomic binning, comparative biology and taxonomic classification.</title>
        <authorList>
            <person name="Goeker M."/>
        </authorList>
    </citation>
    <scope>NUCLEOTIDE SEQUENCE [LARGE SCALE GENOMIC DNA]</scope>
    <source>
        <strain evidence="8 9">DSM 103679</strain>
    </source>
</reference>